<keyword evidence="3" id="KW-1185">Reference proteome</keyword>
<evidence type="ECO:0000313" key="2">
    <source>
        <dbReference type="EMBL" id="GBF94340.1"/>
    </source>
</evidence>
<protein>
    <submittedName>
        <fullName evidence="2">Uncharacterized protein</fullName>
    </submittedName>
</protein>
<organism evidence="2 3">
    <name type="scientific">Raphidocelis subcapitata</name>
    <dbReference type="NCBI Taxonomy" id="307507"/>
    <lineage>
        <taxon>Eukaryota</taxon>
        <taxon>Viridiplantae</taxon>
        <taxon>Chlorophyta</taxon>
        <taxon>core chlorophytes</taxon>
        <taxon>Chlorophyceae</taxon>
        <taxon>CS clade</taxon>
        <taxon>Sphaeropleales</taxon>
        <taxon>Selenastraceae</taxon>
        <taxon>Raphidocelis</taxon>
    </lineage>
</organism>
<feature type="signal peptide" evidence="1">
    <location>
        <begin position="1"/>
        <end position="21"/>
    </location>
</feature>
<dbReference type="AlphaFoldDB" id="A0A2V0P905"/>
<accession>A0A2V0P905</accession>
<proteinExistence type="predicted"/>
<dbReference type="PROSITE" id="PS51257">
    <property type="entry name" value="PROKAR_LIPOPROTEIN"/>
    <property type="match status" value="1"/>
</dbReference>
<dbReference type="EMBL" id="BDRX01000050">
    <property type="protein sequence ID" value="GBF94340.1"/>
    <property type="molecule type" value="Genomic_DNA"/>
</dbReference>
<dbReference type="Proteomes" id="UP000247498">
    <property type="component" value="Unassembled WGS sequence"/>
</dbReference>
<dbReference type="OrthoDB" id="10601161at2759"/>
<keyword evidence="1" id="KW-0732">Signal</keyword>
<evidence type="ECO:0000256" key="1">
    <source>
        <dbReference type="SAM" id="SignalP"/>
    </source>
</evidence>
<reference evidence="2 3" key="1">
    <citation type="journal article" date="2018" name="Sci. Rep.">
        <title>Raphidocelis subcapitata (=Pseudokirchneriella subcapitata) provides an insight into genome evolution and environmental adaptations in the Sphaeropleales.</title>
        <authorList>
            <person name="Suzuki S."/>
            <person name="Yamaguchi H."/>
            <person name="Nakajima N."/>
            <person name="Kawachi M."/>
        </authorList>
    </citation>
    <scope>NUCLEOTIDE SEQUENCE [LARGE SCALE GENOMIC DNA]</scope>
    <source>
        <strain evidence="2 3">NIES-35</strain>
    </source>
</reference>
<comment type="caution">
    <text evidence="2">The sequence shown here is derived from an EMBL/GenBank/DDBJ whole genome shotgun (WGS) entry which is preliminary data.</text>
</comment>
<gene>
    <name evidence="2" type="ORF">Rsub_06962</name>
</gene>
<evidence type="ECO:0000313" key="3">
    <source>
        <dbReference type="Proteomes" id="UP000247498"/>
    </source>
</evidence>
<feature type="chain" id="PRO_5015933177" evidence="1">
    <location>
        <begin position="22"/>
        <end position="252"/>
    </location>
</feature>
<dbReference type="InParanoid" id="A0A2V0P905"/>
<sequence length="252" mass="25627">MKASYVAALVLLLALAGSACAAPVLDGVKKQANATLATVQAKAEQAVKLPRAAAQRADQWRSAVLLAWLKESGVYDLLNVTNAATTEVKASLDKHQLTVVPAGPANPAGKLLEYRNALIANWLRDNGGLERIAKFAAAAAAANATAAGAPAAGTVSVASVKDRAPRAGRRAGGEGDADAFKSALLLAWLKDSGAYDRLSTINKAVAVLQSNIQSAAADVKNATARADARLDKLAAQVKAAALGATRRAGGSA</sequence>
<name>A0A2V0P905_9CHLO</name>